<dbReference type="GO" id="GO:0004616">
    <property type="term" value="F:phosphogluconate dehydrogenase (decarboxylating) activity"/>
    <property type="evidence" value="ECO:0007669"/>
    <property type="project" value="UniProtKB-EC"/>
</dbReference>
<name>A0A9P4NVP6_9PEZI</name>
<dbReference type="Pfam" id="PF03446">
    <property type="entry name" value="NAD_binding_2"/>
    <property type="match status" value="1"/>
</dbReference>
<dbReference type="FunFam" id="3.40.50.720:FF:000634">
    <property type="entry name" value="6-phosphogluconate dehydrogenase, decarboxylating"/>
    <property type="match status" value="1"/>
</dbReference>
<keyword evidence="10" id="KW-1185">Reference proteome</keyword>
<dbReference type="PRINTS" id="PR00076">
    <property type="entry name" value="6PGDHDRGNASE"/>
</dbReference>
<keyword evidence="5" id="KW-0311">Gluconate utilization</keyword>
<evidence type="ECO:0000256" key="1">
    <source>
        <dbReference type="ARBA" id="ARBA00004874"/>
    </source>
</evidence>
<dbReference type="GO" id="GO:0006098">
    <property type="term" value="P:pentose-phosphate shunt"/>
    <property type="evidence" value="ECO:0007669"/>
    <property type="project" value="UniProtKB-KW"/>
</dbReference>
<proteinExistence type="inferred from homology"/>
<feature type="domain" description="6-phosphogluconate dehydrogenase C-terminal" evidence="8">
    <location>
        <begin position="176"/>
        <end position="474"/>
    </location>
</feature>
<evidence type="ECO:0000256" key="3">
    <source>
        <dbReference type="ARBA" id="ARBA00013011"/>
    </source>
</evidence>
<organism evidence="9 10">
    <name type="scientific">Tothia fuscella</name>
    <dbReference type="NCBI Taxonomy" id="1048955"/>
    <lineage>
        <taxon>Eukaryota</taxon>
        <taxon>Fungi</taxon>
        <taxon>Dikarya</taxon>
        <taxon>Ascomycota</taxon>
        <taxon>Pezizomycotina</taxon>
        <taxon>Dothideomycetes</taxon>
        <taxon>Pleosporomycetidae</taxon>
        <taxon>Venturiales</taxon>
        <taxon>Cylindrosympodiaceae</taxon>
        <taxon>Tothia</taxon>
    </lineage>
</organism>
<dbReference type="EMBL" id="MU007027">
    <property type="protein sequence ID" value="KAF2432253.1"/>
    <property type="molecule type" value="Genomic_DNA"/>
</dbReference>
<dbReference type="GO" id="GO:0050661">
    <property type="term" value="F:NADP binding"/>
    <property type="evidence" value="ECO:0007669"/>
    <property type="project" value="InterPro"/>
</dbReference>
<evidence type="ECO:0000313" key="10">
    <source>
        <dbReference type="Proteomes" id="UP000800235"/>
    </source>
</evidence>
<reference evidence="9" key="1">
    <citation type="journal article" date="2020" name="Stud. Mycol.">
        <title>101 Dothideomycetes genomes: a test case for predicting lifestyles and emergence of pathogens.</title>
        <authorList>
            <person name="Haridas S."/>
            <person name="Albert R."/>
            <person name="Binder M."/>
            <person name="Bloem J."/>
            <person name="Labutti K."/>
            <person name="Salamov A."/>
            <person name="Andreopoulos B."/>
            <person name="Baker S."/>
            <person name="Barry K."/>
            <person name="Bills G."/>
            <person name="Bluhm B."/>
            <person name="Cannon C."/>
            <person name="Castanera R."/>
            <person name="Culley D."/>
            <person name="Daum C."/>
            <person name="Ezra D."/>
            <person name="Gonzalez J."/>
            <person name="Henrissat B."/>
            <person name="Kuo A."/>
            <person name="Liang C."/>
            <person name="Lipzen A."/>
            <person name="Lutzoni F."/>
            <person name="Magnuson J."/>
            <person name="Mondo S."/>
            <person name="Nolan M."/>
            <person name="Ohm R."/>
            <person name="Pangilinan J."/>
            <person name="Park H.-J."/>
            <person name="Ramirez L."/>
            <person name="Alfaro M."/>
            <person name="Sun H."/>
            <person name="Tritt A."/>
            <person name="Yoshinaga Y."/>
            <person name="Zwiers L.-H."/>
            <person name="Turgeon B."/>
            <person name="Goodwin S."/>
            <person name="Spatafora J."/>
            <person name="Crous P."/>
            <person name="Grigoriev I."/>
        </authorList>
    </citation>
    <scope>NUCLEOTIDE SEQUENCE</scope>
    <source>
        <strain evidence="9">CBS 130266</strain>
    </source>
</reference>
<dbReference type="InterPro" id="IPR013328">
    <property type="entry name" value="6PGD_dom2"/>
</dbReference>
<dbReference type="Proteomes" id="UP000800235">
    <property type="component" value="Unassembled WGS sequence"/>
</dbReference>
<dbReference type="InterPro" id="IPR006114">
    <property type="entry name" value="6PGDH_C"/>
</dbReference>
<dbReference type="OrthoDB" id="434986at2759"/>
<comment type="pathway">
    <text evidence="1">Carbohydrate degradation; pentose phosphate pathway; D-ribulose 5-phosphate from D-glucose 6-phosphate (oxidative stage): step 3/3.</text>
</comment>
<keyword evidence="4" id="KW-0560">Oxidoreductase</keyword>
<protein>
    <recommendedName>
        <fullName evidence="3">phosphogluconate dehydrogenase (NADP(+)-dependent, decarboxylating)</fullName>
        <ecNumber evidence="3">1.1.1.44</ecNumber>
    </recommendedName>
</protein>
<comment type="caution">
    <text evidence="9">The sequence shown here is derived from an EMBL/GenBank/DDBJ whole genome shotgun (WGS) entry which is preliminary data.</text>
</comment>
<dbReference type="SUPFAM" id="SSF51735">
    <property type="entry name" value="NAD(P)-binding Rossmann-fold domains"/>
    <property type="match status" value="1"/>
</dbReference>
<dbReference type="InterPro" id="IPR008927">
    <property type="entry name" value="6-PGluconate_DH-like_C_sf"/>
</dbReference>
<dbReference type="SMART" id="SM01350">
    <property type="entry name" value="6PGD"/>
    <property type="match status" value="1"/>
</dbReference>
<accession>A0A9P4NVP6</accession>
<evidence type="ECO:0000259" key="8">
    <source>
        <dbReference type="SMART" id="SM01350"/>
    </source>
</evidence>
<dbReference type="EC" id="1.1.1.44" evidence="3"/>
<evidence type="ECO:0000256" key="2">
    <source>
        <dbReference type="ARBA" id="ARBA00008419"/>
    </source>
</evidence>
<dbReference type="InterPro" id="IPR006115">
    <property type="entry name" value="6PGDH_NADP-bd"/>
</dbReference>
<evidence type="ECO:0000256" key="5">
    <source>
        <dbReference type="ARBA" id="ARBA00023064"/>
    </source>
</evidence>
<comment type="similarity">
    <text evidence="2">Belongs to the 6-phosphogluconate dehydrogenase family.</text>
</comment>
<feature type="compositionally biased region" description="Basic and acidic residues" evidence="7">
    <location>
        <begin position="466"/>
        <end position="476"/>
    </location>
</feature>
<feature type="region of interest" description="Disordered" evidence="7">
    <location>
        <begin position="456"/>
        <end position="476"/>
    </location>
</feature>
<dbReference type="InterPro" id="IPR006183">
    <property type="entry name" value="Pgluconate_DH"/>
</dbReference>
<evidence type="ECO:0000313" key="9">
    <source>
        <dbReference type="EMBL" id="KAF2432253.1"/>
    </source>
</evidence>
<dbReference type="GO" id="GO:0019521">
    <property type="term" value="P:D-gluconate metabolic process"/>
    <property type="evidence" value="ECO:0007669"/>
    <property type="project" value="UniProtKB-KW"/>
</dbReference>
<dbReference type="AlphaFoldDB" id="A0A9P4NVP6"/>
<dbReference type="PANTHER" id="PTHR11811">
    <property type="entry name" value="6-PHOSPHOGLUCONATE DEHYDROGENASE"/>
    <property type="match status" value="1"/>
</dbReference>
<dbReference type="InterPro" id="IPR036291">
    <property type="entry name" value="NAD(P)-bd_dom_sf"/>
</dbReference>
<evidence type="ECO:0000256" key="7">
    <source>
        <dbReference type="SAM" id="MobiDB-lite"/>
    </source>
</evidence>
<sequence length="476" mass="52152">MIGCGSMGGGMSLLFAENGIEVSLEDPSEEAMDHIIESAKKQGFGEKIRKFTDNKPLCESLGSPKVLVFSLPHGTVGDSVLSGLLPHLEKNDIIIDAGNEHWQNTERRQSKCVTKGIRYIGMGVSGGYQAARAGPSMCPGGDDESLDVVMPLLELVAAKDKNGRVCVGKVGTGGAGHYIKMVYNGIEHGMISAIAEAWQIIDVGLGMSYNKVGDVFKKWNEDGQLRQTFLIAIGADICHTKDESGKHVLGTVQDKVVQDITGEEGTGIWSNEEAVDHHIPAPTLNIAHSFRLASANRDHRVKAKEAIGSGFPPQDLKFSSDDKARFVEDLRIATYLACLVTGRNNKWNIDFTAVLQIWRAGCIIQADYISDLLEPILKDYKDKQIHFFNEPTIAKEIKDGIHSLRKVVTKAVEGDHIIPAPSASLEYCKFQTNTDLPTQFYEAELDFFGDHMFDKKGEKGTGGPTEGKHHFEWKPA</sequence>
<gene>
    <name evidence="9" type="ORF">EJ08DRAFT_686987</name>
</gene>
<dbReference type="SUPFAM" id="SSF48179">
    <property type="entry name" value="6-phosphogluconate dehydrogenase C-terminal domain-like"/>
    <property type="match status" value="1"/>
</dbReference>
<keyword evidence="6" id="KW-0570">Pentose shunt</keyword>
<evidence type="ECO:0000256" key="6">
    <source>
        <dbReference type="ARBA" id="ARBA00023126"/>
    </source>
</evidence>
<dbReference type="Gene3D" id="3.40.50.720">
    <property type="entry name" value="NAD(P)-binding Rossmann-like Domain"/>
    <property type="match status" value="1"/>
</dbReference>
<evidence type="ECO:0000256" key="4">
    <source>
        <dbReference type="ARBA" id="ARBA00023002"/>
    </source>
</evidence>
<dbReference type="Pfam" id="PF00393">
    <property type="entry name" value="6PGD"/>
    <property type="match status" value="1"/>
</dbReference>
<dbReference type="Gene3D" id="1.10.1040.10">
    <property type="entry name" value="N-(1-d-carboxylethyl)-l-norvaline Dehydrogenase, domain 2"/>
    <property type="match status" value="1"/>
</dbReference>